<reference evidence="2" key="1">
    <citation type="submission" date="2021-04" db="EMBL/GenBank/DDBJ databases">
        <authorList>
            <person name="Tunstrom K."/>
        </authorList>
    </citation>
    <scope>NUCLEOTIDE SEQUENCE</scope>
</reference>
<evidence type="ECO:0000313" key="2">
    <source>
        <dbReference type="EMBL" id="CAG5043201.1"/>
    </source>
</evidence>
<gene>
    <name evidence="2" type="ORF">PAPOLLO_LOCUS22633</name>
</gene>
<dbReference type="AlphaFoldDB" id="A0A8S3XVR0"/>
<name>A0A8S3XVR0_PARAO</name>
<evidence type="ECO:0000256" key="1">
    <source>
        <dbReference type="SAM" id="MobiDB-lite"/>
    </source>
</evidence>
<sequence>MDKQQQRRILSWVEEDVDDILGGDDDENETGTFPDKVREHDTDSEQECDLRQVFWNCNESLEISNEEHLGLGLVNEFMEALGSAFSDGDEEPMINISYSNFDILKKVENIPVEDKYYDFAA</sequence>
<dbReference type="EMBL" id="CAJQZP010001393">
    <property type="protein sequence ID" value="CAG5043201.1"/>
    <property type="molecule type" value="Genomic_DNA"/>
</dbReference>
<dbReference type="Proteomes" id="UP000691718">
    <property type="component" value="Unassembled WGS sequence"/>
</dbReference>
<proteinExistence type="predicted"/>
<comment type="caution">
    <text evidence="2">The sequence shown here is derived from an EMBL/GenBank/DDBJ whole genome shotgun (WGS) entry which is preliminary data.</text>
</comment>
<keyword evidence="3" id="KW-1185">Reference proteome</keyword>
<feature type="compositionally biased region" description="Acidic residues" evidence="1">
    <location>
        <begin position="19"/>
        <end position="29"/>
    </location>
</feature>
<organism evidence="2 3">
    <name type="scientific">Parnassius apollo</name>
    <name type="common">Apollo butterfly</name>
    <name type="synonym">Papilio apollo</name>
    <dbReference type="NCBI Taxonomy" id="110799"/>
    <lineage>
        <taxon>Eukaryota</taxon>
        <taxon>Metazoa</taxon>
        <taxon>Ecdysozoa</taxon>
        <taxon>Arthropoda</taxon>
        <taxon>Hexapoda</taxon>
        <taxon>Insecta</taxon>
        <taxon>Pterygota</taxon>
        <taxon>Neoptera</taxon>
        <taxon>Endopterygota</taxon>
        <taxon>Lepidoptera</taxon>
        <taxon>Glossata</taxon>
        <taxon>Ditrysia</taxon>
        <taxon>Papilionoidea</taxon>
        <taxon>Papilionidae</taxon>
        <taxon>Parnassiinae</taxon>
        <taxon>Parnassini</taxon>
        <taxon>Parnassius</taxon>
        <taxon>Parnassius</taxon>
    </lineage>
</organism>
<feature type="region of interest" description="Disordered" evidence="1">
    <location>
        <begin position="19"/>
        <end position="42"/>
    </location>
</feature>
<dbReference type="OrthoDB" id="10057959at2759"/>
<protein>
    <submittedName>
        <fullName evidence="2">(apollo) hypothetical protein</fullName>
    </submittedName>
</protein>
<accession>A0A8S3XVR0</accession>
<evidence type="ECO:0000313" key="3">
    <source>
        <dbReference type="Proteomes" id="UP000691718"/>
    </source>
</evidence>